<dbReference type="InterPro" id="IPR047057">
    <property type="entry name" value="MerR_fam"/>
</dbReference>
<dbReference type="CDD" id="cd01104">
    <property type="entry name" value="HTH_MlrA-CarA"/>
    <property type="match status" value="1"/>
</dbReference>
<keyword evidence="2" id="KW-0238">DNA-binding</keyword>
<dbReference type="GO" id="GO:0003700">
    <property type="term" value="F:DNA-binding transcription factor activity"/>
    <property type="evidence" value="ECO:0007669"/>
    <property type="project" value="InterPro"/>
</dbReference>
<reference evidence="5" key="1">
    <citation type="submission" date="2022-11" db="EMBL/GenBank/DDBJ databases">
        <title>Larsenimonas rhizosphaerae sp. nov., isolated from a tidal mudflat.</title>
        <authorList>
            <person name="Lee S.D."/>
            <person name="Kim I.S."/>
        </authorList>
    </citation>
    <scope>NUCLEOTIDE SEQUENCE</scope>
    <source>
        <strain evidence="5">GH2-1</strain>
    </source>
</reference>
<dbReference type="Gene3D" id="3.40.50.280">
    <property type="entry name" value="Cobalamin-binding domain"/>
    <property type="match status" value="1"/>
</dbReference>
<proteinExistence type="predicted"/>
<dbReference type="InterPro" id="IPR000551">
    <property type="entry name" value="MerR-type_HTH_dom"/>
</dbReference>
<evidence type="ECO:0000259" key="4">
    <source>
        <dbReference type="PROSITE" id="PS50937"/>
    </source>
</evidence>
<comment type="caution">
    <text evidence="5">The sequence shown here is derived from an EMBL/GenBank/DDBJ whole genome shotgun (WGS) entry which is preliminary data.</text>
</comment>
<accession>A0AA42CVD3</accession>
<feature type="domain" description="HTH merR-type" evidence="4">
    <location>
        <begin position="13"/>
        <end position="82"/>
    </location>
</feature>
<organism evidence="5 6">
    <name type="scientific">Larsenimonas rhizosphaerae</name>
    <dbReference type="NCBI Taxonomy" id="2944682"/>
    <lineage>
        <taxon>Bacteria</taxon>
        <taxon>Pseudomonadati</taxon>
        <taxon>Pseudomonadota</taxon>
        <taxon>Gammaproteobacteria</taxon>
        <taxon>Oceanospirillales</taxon>
        <taxon>Halomonadaceae</taxon>
        <taxon>Larsenimonas</taxon>
    </lineage>
</organism>
<dbReference type="Gene3D" id="1.10.1660.10">
    <property type="match status" value="1"/>
</dbReference>
<dbReference type="GO" id="GO:0003677">
    <property type="term" value="F:DNA binding"/>
    <property type="evidence" value="ECO:0007669"/>
    <property type="project" value="UniProtKB-KW"/>
</dbReference>
<evidence type="ECO:0000256" key="2">
    <source>
        <dbReference type="ARBA" id="ARBA00023125"/>
    </source>
</evidence>
<evidence type="ECO:0000256" key="3">
    <source>
        <dbReference type="ARBA" id="ARBA00023163"/>
    </source>
</evidence>
<evidence type="ECO:0000256" key="1">
    <source>
        <dbReference type="ARBA" id="ARBA00023015"/>
    </source>
</evidence>
<dbReference type="SMART" id="SM00422">
    <property type="entry name" value="HTH_MERR"/>
    <property type="match status" value="1"/>
</dbReference>
<dbReference type="RefSeq" id="WP_265896952.1">
    <property type="nucleotide sequence ID" value="NZ_JAPIVE010000005.1"/>
</dbReference>
<dbReference type="AlphaFoldDB" id="A0AA42CVD3"/>
<name>A0AA42CVD3_9GAMM</name>
<keyword evidence="1" id="KW-0805">Transcription regulation</keyword>
<dbReference type="PANTHER" id="PTHR30204:SF67">
    <property type="entry name" value="HTH-TYPE TRANSCRIPTIONAL REGULATOR MLRA-RELATED"/>
    <property type="match status" value="1"/>
</dbReference>
<sequence>MSDNPVTSAGGPLYPIREVSRLTGVNSVTLRAWERRYGLIQPRRTPKGHRLYARDDIERVERIVQWLNRGVPVSQVGDLLDGDGVQEELEPTPPVTPATDNPAGIDWHDQVTDACALIERFDEKGLDQLYTHLFGRYPTLTVLENVWKPVADHVSQQGDDDVSRLFLESFLRTRLALRLYYSNLDVSTPRLLLARLPEEKDSLHLLLAATHLGASGFHVSLIDNATTDNVLIGLTQRCRADVVILTGGEQQPADMVDRLKELTAAMHVPVCLSGPVTRLHRKALSFGGLTLLDDNPGHGARTVRQLVD</sequence>
<dbReference type="EMBL" id="JAPIVE010000005">
    <property type="protein sequence ID" value="MCX2525517.1"/>
    <property type="molecule type" value="Genomic_DNA"/>
</dbReference>
<dbReference type="PROSITE" id="PS50937">
    <property type="entry name" value="HTH_MERR_2"/>
    <property type="match status" value="1"/>
</dbReference>
<dbReference type="PANTHER" id="PTHR30204">
    <property type="entry name" value="REDOX-CYCLING DRUG-SENSING TRANSCRIPTIONAL ACTIVATOR SOXR"/>
    <property type="match status" value="1"/>
</dbReference>
<evidence type="ECO:0000313" key="6">
    <source>
        <dbReference type="Proteomes" id="UP001165678"/>
    </source>
</evidence>
<dbReference type="Pfam" id="PF13411">
    <property type="entry name" value="MerR_1"/>
    <property type="match status" value="1"/>
</dbReference>
<evidence type="ECO:0000313" key="5">
    <source>
        <dbReference type="EMBL" id="MCX2525517.1"/>
    </source>
</evidence>
<dbReference type="Proteomes" id="UP001165678">
    <property type="component" value="Unassembled WGS sequence"/>
</dbReference>
<keyword evidence="6" id="KW-1185">Reference proteome</keyword>
<dbReference type="SUPFAM" id="SSF46955">
    <property type="entry name" value="Putative DNA-binding domain"/>
    <property type="match status" value="1"/>
</dbReference>
<keyword evidence="3" id="KW-0804">Transcription</keyword>
<protein>
    <submittedName>
        <fullName evidence="5">MerR family transcriptional regulator</fullName>
    </submittedName>
</protein>
<dbReference type="InterPro" id="IPR009061">
    <property type="entry name" value="DNA-bd_dom_put_sf"/>
</dbReference>
<gene>
    <name evidence="5" type="ORF">OQ287_14825</name>
</gene>